<dbReference type="Proteomes" id="UP000253850">
    <property type="component" value="Chromosome"/>
</dbReference>
<dbReference type="Proteomes" id="UP000289193">
    <property type="component" value="Unassembled WGS sequence"/>
</dbReference>
<evidence type="ECO:0000256" key="1">
    <source>
        <dbReference type="SAM" id="Phobius"/>
    </source>
</evidence>
<proteinExistence type="predicted"/>
<feature type="transmembrane region" description="Helical" evidence="1">
    <location>
        <begin position="12"/>
        <end position="33"/>
    </location>
</feature>
<dbReference type="EMBL" id="PDKM01000003">
    <property type="protein sequence ID" value="RXK10230.1"/>
    <property type="molecule type" value="Genomic_DNA"/>
</dbReference>
<dbReference type="AlphaFoldDB" id="A0AAX2A8E7"/>
<feature type="transmembrane region" description="Helical" evidence="1">
    <location>
        <begin position="45"/>
        <end position="65"/>
    </location>
</feature>
<evidence type="ECO:0000313" key="3">
    <source>
        <dbReference type="EMBL" id="RXK10230.1"/>
    </source>
</evidence>
<dbReference type="KEGG" id="hbv:ABIV_2183"/>
<protein>
    <submittedName>
        <fullName evidence="2">Membrane protein</fullName>
    </submittedName>
</protein>
<organism evidence="3 5">
    <name type="scientific">Halarcobacter bivalviorum</name>
    <dbReference type="NCBI Taxonomy" id="663364"/>
    <lineage>
        <taxon>Bacteria</taxon>
        <taxon>Pseudomonadati</taxon>
        <taxon>Campylobacterota</taxon>
        <taxon>Epsilonproteobacteria</taxon>
        <taxon>Campylobacterales</taxon>
        <taxon>Arcobacteraceae</taxon>
        <taxon>Halarcobacter</taxon>
    </lineage>
</organism>
<evidence type="ECO:0000313" key="4">
    <source>
        <dbReference type="Proteomes" id="UP000253850"/>
    </source>
</evidence>
<evidence type="ECO:0000313" key="2">
    <source>
        <dbReference type="EMBL" id="AXH13158.1"/>
    </source>
</evidence>
<keyword evidence="1" id="KW-0812">Transmembrane</keyword>
<keyword evidence="5" id="KW-1185">Reference proteome</keyword>
<reference evidence="2 4" key="2">
    <citation type="submission" date="2018-07" db="EMBL/GenBank/DDBJ databases">
        <title>Complete genome of the Arcobacter bivalviorum type strain LMG 26154.</title>
        <authorList>
            <person name="Miller W.G."/>
            <person name="Yee E."/>
            <person name="Bono J.L."/>
        </authorList>
    </citation>
    <scope>NUCLEOTIDE SEQUENCE [LARGE SCALE GENOMIC DNA]</scope>
    <source>
        <strain evidence="2 4">LMG 26154</strain>
    </source>
</reference>
<keyword evidence="1" id="KW-0472">Membrane</keyword>
<accession>A0AAX2A8E7</accession>
<sequence length="121" mass="14232">MGGISNATAESLLNFFLLILVIIVLTICIFILILKERKLIKINPFWLWSQLIPFWSFIAIPITLIKINKQLKKIENFYKATYSWIWFFTSILSIFFAPILILNLISFILFYKQLQKVGKTL</sequence>
<keyword evidence="1" id="KW-1133">Transmembrane helix</keyword>
<feature type="transmembrane region" description="Helical" evidence="1">
    <location>
        <begin position="85"/>
        <end position="111"/>
    </location>
</feature>
<gene>
    <name evidence="2" type="ORF">ABIV_2183</name>
    <name evidence="3" type="ORF">CRV05_07585</name>
</gene>
<evidence type="ECO:0000313" key="5">
    <source>
        <dbReference type="Proteomes" id="UP000289193"/>
    </source>
</evidence>
<reference evidence="3 5" key="1">
    <citation type="submission" date="2017-10" db="EMBL/GenBank/DDBJ databases">
        <title>Genomics of the genus Arcobacter.</title>
        <authorList>
            <person name="Perez-Cataluna A."/>
            <person name="Figueras M.J."/>
        </authorList>
    </citation>
    <scope>NUCLEOTIDE SEQUENCE [LARGE SCALE GENOMIC DNA]</scope>
    <source>
        <strain evidence="3 5">CECT 7835</strain>
    </source>
</reference>
<dbReference type="RefSeq" id="WP_114839951.1">
    <property type="nucleotide sequence ID" value="NZ_CP031217.1"/>
</dbReference>
<name>A0AAX2A8E7_9BACT</name>
<dbReference type="EMBL" id="CP031217">
    <property type="protein sequence ID" value="AXH13158.1"/>
    <property type="molecule type" value="Genomic_DNA"/>
</dbReference>